<sequence>MAPNVIDGISNFRITKNKSVSVADNSEEKSKECVLSKHSRESSKYDEIKNWYERPEDIKWLNSTLIISFHLFALYGIFTLPYFQRWKTFLWSFFVASCGAFGITAGAHRLWSHKSYKASNPMKFILMMCFCCAGQNSMYHWVRDHRLHHKHSETDADPHNSNRGFFFSHCGWLMQKKHPEVLMKGKQIDMSDIEADPVVMFFEKYFTLSKVVISYLIPIMVPVYFWNEDWYYSFLFQFCRYIFSLNATWSVNSFAHLYGYKPYDKSIAPVENKFVAIFSLGEGWHNYHHTFPYDYRAAEIGGSRFNPTTTLIDLFSKIGWAYDCRVPSENLIKMTVANRGCEDKISNM</sequence>
<evidence type="ECO:0000313" key="1">
    <source>
        <dbReference type="EMBL" id="KAJ8688025.1"/>
    </source>
</evidence>
<gene>
    <name evidence="1" type="ORF">QAD02_023820</name>
</gene>
<evidence type="ECO:0000313" key="2">
    <source>
        <dbReference type="Proteomes" id="UP001239111"/>
    </source>
</evidence>
<keyword evidence="2" id="KW-1185">Reference proteome</keyword>
<organism evidence="1 2">
    <name type="scientific">Eretmocerus hayati</name>
    <dbReference type="NCBI Taxonomy" id="131215"/>
    <lineage>
        <taxon>Eukaryota</taxon>
        <taxon>Metazoa</taxon>
        <taxon>Ecdysozoa</taxon>
        <taxon>Arthropoda</taxon>
        <taxon>Hexapoda</taxon>
        <taxon>Insecta</taxon>
        <taxon>Pterygota</taxon>
        <taxon>Neoptera</taxon>
        <taxon>Endopterygota</taxon>
        <taxon>Hymenoptera</taxon>
        <taxon>Apocrita</taxon>
        <taxon>Proctotrupomorpha</taxon>
        <taxon>Chalcidoidea</taxon>
        <taxon>Aphelinidae</taxon>
        <taxon>Aphelininae</taxon>
        <taxon>Eretmocerus</taxon>
    </lineage>
</organism>
<dbReference type="Proteomes" id="UP001239111">
    <property type="component" value="Chromosome 1"/>
</dbReference>
<reference evidence="1" key="1">
    <citation type="submission" date="2023-04" db="EMBL/GenBank/DDBJ databases">
        <title>A chromosome-level genome assembly of the parasitoid wasp Eretmocerus hayati.</title>
        <authorList>
            <person name="Zhong Y."/>
            <person name="Liu S."/>
            <person name="Liu Y."/>
        </authorList>
    </citation>
    <scope>NUCLEOTIDE SEQUENCE</scope>
    <source>
        <strain evidence="1">ZJU_SS_LIU_2023</strain>
    </source>
</reference>
<accession>A0ACC2PXA4</accession>
<comment type="caution">
    <text evidence="1">The sequence shown here is derived from an EMBL/GenBank/DDBJ whole genome shotgun (WGS) entry which is preliminary data.</text>
</comment>
<protein>
    <submittedName>
        <fullName evidence="1">Uncharacterized protein</fullName>
    </submittedName>
</protein>
<name>A0ACC2PXA4_9HYME</name>
<dbReference type="EMBL" id="CM056741">
    <property type="protein sequence ID" value="KAJ8688025.1"/>
    <property type="molecule type" value="Genomic_DNA"/>
</dbReference>
<proteinExistence type="predicted"/>